<protein>
    <submittedName>
        <fullName evidence="2">Uncharacterized protein</fullName>
    </submittedName>
</protein>
<accession>A0A1I3QWH9</accession>
<evidence type="ECO:0000256" key="1">
    <source>
        <dbReference type="SAM" id="MobiDB-lite"/>
    </source>
</evidence>
<reference evidence="2 3" key="1">
    <citation type="submission" date="2016-10" db="EMBL/GenBank/DDBJ databases">
        <authorList>
            <person name="de Groot N.N."/>
        </authorList>
    </citation>
    <scope>NUCLEOTIDE SEQUENCE [LARGE SCALE GENOMIC DNA]</scope>
    <source>
        <strain evidence="2 3">DSM 44468</strain>
    </source>
</reference>
<keyword evidence="3" id="KW-1185">Reference proteome</keyword>
<dbReference type="Proteomes" id="UP000199025">
    <property type="component" value="Unassembled WGS sequence"/>
</dbReference>
<organism evidence="2 3">
    <name type="scientific">Amycolatopsis sacchari</name>
    <dbReference type="NCBI Taxonomy" id="115433"/>
    <lineage>
        <taxon>Bacteria</taxon>
        <taxon>Bacillati</taxon>
        <taxon>Actinomycetota</taxon>
        <taxon>Actinomycetes</taxon>
        <taxon>Pseudonocardiales</taxon>
        <taxon>Pseudonocardiaceae</taxon>
        <taxon>Amycolatopsis</taxon>
    </lineage>
</organism>
<name>A0A1I3QWH9_9PSEU</name>
<evidence type="ECO:0000313" key="3">
    <source>
        <dbReference type="Proteomes" id="UP000199025"/>
    </source>
</evidence>
<sequence length="60" mass="6292">MAQNQRSSADEALEESRKKIEEAKDAAAAAMGERPSEQASRSGVPDQDQPADEAGGFSPS</sequence>
<dbReference type="EMBL" id="FORP01000005">
    <property type="protein sequence ID" value="SFJ38080.1"/>
    <property type="molecule type" value="Genomic_DNA"/>
</dbReference>
<feature type="region of interest" description="Disordered" evidence="1">
    <location>
        <begin position="1"/>
        <end position="60"/>
    </location>
</feature>
<gene>
    <name evidence="2" type="ORF">SAMN05421835_10514</name>
</gene>
<evidence type="ECO:0000313" key="2">
    <source>
        <dbReference type="EMBL" id="SFJ38080.1"/>
    </source>
</evidence>
<dbReference type="STRING" id="115433.SAMN05421835_10514"/>
<dbReference type="RefSeq" id="WP_091505677.1">
    <property type="nucleotide sequence ID" value="NZ_CBDQZW010000087.1"/>
</dbReference>
<feature type="compositionally biased region" description="Basic and acidic residues" evidence="1">
    <location>
        <begin position="14"/>
        <end position="25"/>
    </location>
</feature>
<dbReference type="AlphaFoldDB" id="A0A1I3QWH9"/>
<proteinExistence type="predicted"/>